<protein>
    <submittedName>
        <fullName evidence="1">Uncharacterized protein</fullName>
    </submittedName>
</protein>
<dbReference type="EMBL" id="CCFA01002339">
    <property type="protein sequence ID" value="CDS00281.1"/>
    <property type="molecule type" value="Genomic_DNA"/>
</dbReference>
<evidence type="ECO:0000313" key="2">
    <source>
        <dbReference type="Proteomes" id="UP000242770"/>
    </source>
</evidence>
<keyword evidence="2" id="KW-1185">Reference proteome</keyword>
<sequence length="122" mass="13867">MCSFAQAWTVYTALCCTSTNDPHLGMSLSSFLVHIIKLDSQYYWATVAEYILTICQWWFGHTSAYNWVEQDINMWQKDIGSIPCYTYTSKLSTGKVSGIARLTSEIEENGARDLHLSNSRGH</sequence>
<dbReference type="AlphaFoldDB" id="A0A0F7RTV8"/>
<name>A0A0F7RTV8_9BASI</name>
<gene>
    <name evidence="1" type="primary">SSCI39680.1</name>
</gene>
<accession>A0A0F7RTV8</accession>
<dbReference type="Proteomes" id="UP000242770">
    <property type="component" value="Unassembled WGS sequence"/>
</dbReference>
<evidence type="ECO:0000313" key="1">
    <source>
        <dbReference type="EMBL" id="CDS00281.1"/>
    </source>
</evidence>
<reference evidence="2" key="1">
    <citation type="submission" date="2014-06" db="EMBL/GenBank/DDBJ databases">
        <authorList>
            <person name="Berkman P.J."/>
        </authorList>
    </citation>
    <scope>NUCLEOTIDE SEQUENCE [LARGE SCALE GENOMIC DNA]</scope>
</reference>
<organism evidence="1 2">
    <name type="scientific">Sporisorium scitamineum</name>
    <dbReference type="NCBI Taxonomy" id="49012"/>
    <lineage>
        <taxon>Eukaryota</taxon>
        <taxon>Fungi</taxon>
        <taxon>Dikarya</taxon>
        <taxon>Basidiomycota</taxon>
        <taxon>Ustilaginomycotina</taxon>
        <taxon>Ustilaginomycetes</taxon>
        <taxon>Ustilaginales</taxon>
        <taxon>Ustilaginaceae</taxon>
        <taxon>Sporisorium</taxon>
    </lineage>
</organism>
<proteinExistence type="predicted"/>